<evidence type="ECO:0000313" key="2">
    <source>
        <dbReference type="Proteomes" id="UP000324897"/>
    </source>
</evidence>
<dbReference type="Proteomes" id="UP000324897">
    <property type="component" value="Unassembled WGS sequence"/>
</dbReference>
<dbReference type="EMBL" id="RWGY01000026">
    <property type="protein sequence ID" value="TVU23106.1"/>
    <property type="molecule type" value="Genomic_DNA"/>
</dbReference>
<sequence>MEVATSLAAQRLGRMRVQGSRLQSNQINVRQDKINGELEQEDRDLYSKKIPTGTGTIILAASPW</sequence>
<evidence type="ECO:0000313" key="1">
    <source>
        <dbReference type="EMBL" id="TVU23106.1"/>
    </source>
</evidence>
<proteinExistence type="predicted"/>
<gene>
    <name evidence="1" type="ORF">EJB05_32845</name>
</gene>
<organism evidence="1 2">
    <name type="scientific">Eragrostis curvula</name>
    <name type="common">weeping love grass</name>
    <dbReference type="NCBI Taxonomy" id="38414"/>
    <lineage>
        <taxon>Eukaryota</taxon>
        <taxon>Viridiplantae</taxon>
        <taxon>Streptophyta</taxon>
        <taxon>Embryophyta</taxon>
        <taxon>Tracheophyta</taxon>
        <taxon>Spermatophyta</taxon>
        <taxon>Magnoliopsida</taxon>
        <taxon>Liliopsida</taxon>
        <taxon>Poales</taxon>
        <taxon>Poaceae</taxon>
        <taxon>PACMAD clade</taxon>
        <taxon>Chloridoideae</taxon>
        <taxon>Eragrostideae</taxon>
        <taxon>Eragrostidinae</taxon>
        <taxon>Eragrostis</taxon>
    </lineage>
</organism>
<reference evidence="1 2" key="1">
    <citation type="journal article" date="2019" name="Sci. Rep.">
        <title>A high-quality genome of Eragrostis curvula grass provides insights into Poaceae evolution and supports new strategies to enhance forage quality.</title>
        <authorList>
            <person name="Carballo J."/>
            <person name="Santos B.A.C.M."/>
            <person name="Zappacosta D."/>
            <person name="Garbus I."/>
            <person name="Selva J.P."/>
            <person name="Gallo C.A."/>
            <person name="Diaz A."/>
            <person name="Albertini E."/>
            <person name="Caccamo M."/>
            <person name="Echenique V."/>
        </authorList>
    </citation>
    <scope>NUCLEOTIDE SEQUENCE [LARGE SCALE GENOMIC DNA]</scope>
    <source>
        <strain evidence="2">cv. Victoria</strain>
        <tissue evidence="1">Leaf</tissue>
    </source>
</reference>
<comment type="caution">
    <text evidence="1">The sequence shown here is derived from an EMBL/GenBank/DDBJ whole genome shotgun (WGS) entry which is preliminary data.</text>
</comment>
<name>A0A5J9UHV9_9POAL</name>
<dbReference type="Gramene" id="TVU23106">
    <property type="protein sequence ID" value="TVU23106"/>
    <property type="gene ID" value="EJB05_32845"/>
</dbReference>
<keyword evidence="2" id="KW-1185">Reference proteome</keyword>
<protein>
    <submittedName>
        <fullName evidence="1">Uncharacterized protein</fullName>
    </submittedName>
</protein>
<accession>A0A5J9UHV9</accession>
<dbReference type="AlphaFoldDB" id="A0A5J9UHV9"/>